<sequence length="372" mass="40627">MALAVAGLWLLRDGPAPAPTPAAEVSSGIERHAFLEGLPLDEGGYALLLHEQVTGDGLRVVRDADALKAAQGQAYYTDNPGAQLKRTLLSVVFLSPPGMPPDGAFVTVLQDKQAVETYRCYRAFCAGNEAFDPPHERDMAGLVEASEPVDLVTENFDHHDAARARMFKLMQDPDVVLIEPPDLPAPGTIVFPARVRLSLPAILLEVDESGHQPVEPFDEAALEARFIAGFTHAFPETDAYRLNPMHVGRLYPSQHGWPVVGKEIDGYLRDTDGELRGLGGIMVIEPSLTVDLTERIVEALQAEDAFAAMPEFAPPEPPFVAERLAEMAEAYLGHPCPECFKIELDVATVDGIRVERLDAPSFLLSYYRILPQ</sequence>
<dbReference type="AlphaFoldDB" id="A0A0T5P0L9"/>
<accession>A0A0T5P0L9</accession>
<name>A0A0T5P0L9_9RHOB</name>
<gene>
    <name evidence="1" type="ORF">XM53_02990</name>
</gene>
<keyword evidence="2" id="KW-1185">Reference proteome</keyword>
<evidence type="ECO:0000313" key="2">
    <source>
        <dbReference type="Proteomes" id="UP000051295"/>
    </source>
</evidence>
<proteinExistence type="predicted"/>
<protein>
    <submittedName>
        <fullName evidence="1">Uncharacterized protein</fullName>
    </submittedName>
</protein>
<dbReference type="OrthoDB" id="7847000at2"/>
<dbReference type="PATRIC" id="fig|1641875.4.peg.1699"/>
<dbReference type="EMBL" id="LAXJ01000002">
    <property type="protein sequence ID" value="KRS14680.1"/>
    <property type="molecule type" value="Genomic_DNA"/>
</dbReference>
<evidence type="ECO:0000313" key="1">
    <source>
        <dbReference type="EMBL" id="KRS14680.1"/>
    </source>
</evidence>
<dbReference type="Proteomes" id="UP000051295">
    <property type="component" value="Unassembled WGS sequence"/>
</dbReference>
<comment type="caution">
    <text evidence="1">The sequence shown here is derived from an EMBL/GenBank/DDBJ whole genome shotgun (WGS) entry which is preliminary data.</text>
</comment>
<organism evidence="1 2">
    <name type="scientific">Roseovarius atlanticus</name>
    <dbReference type="NCBI Taxonomy" id="1641875"/>
    <lineage>
        <taxon>Bacteria</taxon>
        <taxon>Pseudomonadati</taxon>
        <taxon>Pseudomonadota</taxon>
        <taxon>Alphaproteobacteria</taxon>
        <taxon>Rhodobacterales</taxon>
        <taxon>Roseobacteraceae</taxon>
        <taxon>Roseovarius</taxon>
    </lineage>
</organism>
<reference evidence="1 2" key="1">
    <citation type="submission" date="2015-04" db="EMBL/GenBank/DDBJ databases">
        <title>The draft genome sequence of Roseovarius sp.R12b.</title>
        <authorList>
            <person name="Li G."/>
            <person name="Lai Q."/>
            <person name="Shao Z."/>
            <person name="Yan P."/>
        </authorList>
    </citation>
    <scope>NUCLEOTIDE SEQUENCE [LARGE SCALE GENOMIC DNA]</scope>
    <source>
        <strain evidence="1 2">R12B</strain>
    </source>
</reference>
<dbReference type="STRING" id="1641875.XM53_02990"/>